<keyword evidence="2" id="KW-1185">Reference proteome</keyword>
<dbReference type="OrthoDB" id="676979at2759"/>
<protein>
    <submittedName>
        <fullName evidence="1">Uncharacterized protein</fullName>
    </submittedName>
</protein>
<dbReference type="Pfam" id="PF00560">
    <property type="entry name" value="LRR_1"/>
    <property type="match status" value="1"/>
</dbReference>
<gene>
    <name evidence="1" type="ORF">FRX31_004248</name>
</gene>
<reference evidence="1 2" key="1">
    <citation type="submission" date="2020-06" db="EMBL/GenBank/DDBJ databases">
        <title>Transcriptomic and genomic resources for Thalictrum thalictroides and T. hernandezii: Facilitating candidate gene discovery in an emerging model plant lineage.</title>
        <authorList>
            <person name="Arias T."/>
            <person name="Riano-Pachon D.M."/>
            <person name="Di Stilio V.S."/>
        </authorList>
    </citation>
    <scope>NUCLEOTIDE SEQUENCE [LARGE SCALE GENOMIC DNA]</scope>
    <source>
        <strain evidence="2">cv. WT478/WT964</strain>
        <tissue evidence="1">Leaves</tissue>
    </source>
</reference>
<dbReference type="InterPro" id="IPR001611">
    <property type="entry name" value="Leu-rich_rpt"/>
</dbReference>
<dbReference type="SUPFAM" id="SSF52058">
    <property type="entry name" value="L domain-like"/>
    <property type="match status" value="1"/>
</dbReference>
<dbReference type="PANTHER" id="PTHR48009">
    <property type="entry name" value="LEUCINE-RICH REPEAT (LRR) FAMILY PROTEIN"/>
    <property type="match status" value="1"/>
</dbReference>
<name>A0A7J6XBF4_THATH</name>
<dbReference type="InterPro" id="IPR053213">
    <property type="entry name" value="RLP29"/>
</dbReference>
<accession>A0A7J6XBF4</accession>
<dbReference type="PANTHER" id="PTHR48009:SF16">
    <property type="entry name" value="LEUCINE-RICH REPEAT-CONTAINING N-TERMINAL PLANT-TYPE DOMAIN-CONTAINING PROTEIN"/>
    <property type="match status" value="1"/>
</dbReference>
<dbReference type="EMBL" id="JABWDY010003112">
    <property type="protein sequence ID" value="KAF5206165.1"/>
    <property type="molecule type" value="Genomic_DNA"/>
</dbReference>
<dbReference type="InterPro" id="IPR032675">
    <property type="entry name" value="LRR_dom_sf"/>
</dbReference>
<sequence length="76" mass="8512">NLGYNFLVGPIPTTLGLLSGLRKLDLSSNRLTGKIPSQLGNISTLYFLYVCVSMDVYQPQLRLNLNLFTLVHLLIF</sequence>
<organism evidence="1 2">
    <name type="scientific">Thalictrum thalictroides</name>
    <name type="common">Rue-anemone</name>
    <name type="synonym">Anemone thalictroides</name>
    <dbReference type="NCBI Taxonomy" id="46969"/>
    <lineage>
        <taxon>Eukaryota</taxon>
        <taxon>Viridiplantae</taxon>
        <taxon>Streptophyta</taxon>
        <taxon>Embryophyta</taxon>
        <taxon>Tracheophyta</taxon>
        <taxon>Spermatophyta</taxon>
        <taxon>Magnoliopsida</taxon>
        <taxon>Ranunculales</taxon>
        <taxon>Ranunculaceae</taxon>
        <taxon>Thalictroideae</taxon>
        <taxon>Thalictrum</taxon>
    </lineage>
</organism>
<feature type="non-terminal residue" evidence="1">
    <location>
        <position position="1"/>
    </location>
</feature>
<evidence type="ECO:0000313" key="2">
    <source>
        <dbReference type="Proteomes" id="UP000554482"/>
    </source>
</evidence>
<evidence type="ECO:0000313" key="1">
    <source>
        <dbReference type="EMBL" id="KAF5206165.1"/>
    </source>
</evidence>
<proteinExistence type="predicted"/>
<dbReference type="Gene3D" id="3.80.10.10">
    <property type="entry name" value="Ribonuclease Inhibitor"/>
    <property type="match status" value="1"/>
</dbReference>
<dbReference type="AlphaFoldDB" id="A0A7J6XBF4"/>
<dbReference type="Proteomes" id="UP000554482">
    <property type="component" value="Unassembled WGS sequence"/>
</dbReference>
<comment type="caution">
    <text evidence="1">The sequence shown here is derived from an EMBL/GenBank/DDBJ whole genome shotgun (WGS) entry which is preliminary data.</text>
</comment>